<feature type="region of interest" description="Disordered" evidence="1">
    <location>
        <begin position="104"/>
        <end position="125"/>
    </location>
</feature>
<gene>
    <name evidence="2" type="ORF">BI344_08870</name>
</gene>
<evidence type="ECO:0000256" key="1">
    <source>
        <dbReference type="SAM" id="MobiDB-lite"/>
    </source>
</evidence>
<comment type="caution">
    <text evidence="2">The sequence shown here is derived from an EMBL/GenBank/DDBJ whole genome shotgun (WGS) entry which is preliminary data.</text>
</comment>
<keyword evidence="3" id="KW-1185">Reference proteome</keyword>
<sequence length="125" mass="14217">MAAYEQRGDKWRAKVRKAGASKTETFKRKSDAVAWATKREADIEAGKVGLIPNKSFAELPKRYADEVSINKRGARWEQMRIAMFIREYTQLCETRLPDLGPETFAAAPAIGQPSRRSSTWMRRAP</sequence>
<evidence type="ECO:0000313" key="2">
    <source>
        <dbReference type="EMBL" id="OHX19732.1"/>
    </source>
</evidence>
<reference evidence="2 3" key="1">
    <citation type="submission" date="2016-09" db="EMBL/GenBank/DDBJ databases">
        <title>Chromobacterium muskegensis sp. nov., an insecticidal bacterium isolated from Sphagnum bogs.</title>
        <authorList>
            <person name="Sparks M.E."/>
            <person name="Blackburn M.B."/>
            <person name="Gundersen-Rindal D.E."/>
            <person name="Mitchell A."/>
            <person name="Farrar R."/>
            <person name="Kuhar D."/>
        </authorList>
    </citation>
    <scope>NUCLEOTIDE SEQUENCE [LARGE SCALE GENOMIC DNA]</scope>
    <source>
        <strain evidence="2 3">14B-1</strain>
    </source>
</reference>
<accession>A0ABX3CBR1</accession>
<feature type="compositionally biased region" description="Polar residues" evidence="1">
    <location>
        <begin position="114"/>
        <end position="125"/>
    </location>
</feature>
<dbReference type="RefSeq" id="WP_071113326.1">
    <property type="nucleotide sequence ID" value="NZ_MKCT01000028.1"/>
</dbReference>
<protein>
    <recommendedName>
        <fullName evidence="4">Core-binding (CB) domain-containing protein</fullName>
    </recommendedName>
</protein>
<organism evidence="2 3">
    <name type="scientific">Chromobacterium sphagni</name>
    <dbReference type="NCBI Taxonomy" id="1903179"/>
    <lineage>
        <taxon>Bacteria</taxon>
        <taxon>Pseudomonadati</taxon>
        <taxon>Pseudomonadota</taxon>
        <taxon>Betaproteobacteria</taxon>
        <taxon>Neisseriales</taxon>
        <taxon>Chromobacteriaceae</taxon>
        <taxon>Chromobacterium</taxon>
    </lineage>
</organism>
<evidence type="ECO:0008006" key="4">
    <source>
        <dbReference type="Google" id="ProtNLM"/>
    </source>
</evidence>
<dbReference type="EMBL" id="MKCT01000028">
    <property type="protein sequence ID" value="OHX19732.1"/>
    <property type="molecule type" value="Genomic_DNA"/>
</dbReference>
<proteinExistence type="predicted"/>
<dbReference type="Proteomes" id="UP000180280">
    <property type="component" value="Unassembled WGS sequence"/>
</dbReference>
<evidence type="ECO:0000313" key="3">
    <source>
        <dbReference type="Proteomes" id="UP000180280"/>
    </source>
</evidence>
<name>A0ABX3CBR1_9NEIS</name>